<dbReference type="Pfam" id="PF13450">
    <property type="entry name" value="NAD_binding_8"/>
    <property type="match status" value="1"/>
</dbReference>
<dbReference type="Gene3D" id="3.50.50.60">
    <property type="entry name" value="FAD/NAD(P)-binding domain"/>
    <property type="match status" value="2"/>
</dbReference>
<dbReference type="EMBL" id="JAWWNJ010000007">
    <property type="protein sequence ID" value="KAK7052585.1"/>
    <property type="molecule type" value="Genomic_DNA"/>
</dbReference>
<proteinExistence type="inferred from homology"/>
<organism evidence="2 3">
    <name type="scientific">Favolaschia claudopus</name>
    <dbReference type="NCBI Taxonomy" id="2862362"/>
    <lineage>
        <taxon>Eukaryota</taxon>
        <taxon>Fungi</taxon>
        <taxon>Dikarya</taxon>
        <taxon>Basidiomycota</taxon>
        <taxon>Agaricomycotina</taxon>
        <taxon>Agaricomycetes</taxon>
        <taxon>Agaricomycetidae</taxon>
        <taxon>Agaricales</taxon>
        <taxon>Marasmiineae</taxon>
        <taxon>Mycenaceae</taxon>
        <taxon>Favolaschia</taxon>
    </lineage>
</organism>
<protein>
    <submittedName>
        <fullName evidence="2">FAD/NAD-P-binding domain-containing protein</fullName>
    </submittedName>
</protein>
<gene>
    <name evidence="2" type="ORF">R3P38DRAFT_2861228</name>
</gene>
<evidence type="ECO:0000313" key="3">
    <source>
        <dbReference type="Proteomes" id="UP001362999"/>
    </source>
</evidence>
<dbReference type="Proteomes" id="UP001362999">
    <property type="component" value="Unassembled WGS sequence"/>
</dbReference>
<comment type="caution">
    <text evidence="2">The sequence shown here is derived from an EMBL/GenBank/DDBJ whole genome shotgun (WGS) entry which is preliminary data.</text>
</comment>
<evidence type="ECO:0000313" key="2">
    <source>
        <dbReference type="EMBL" id="KAK7052585.1"/>
    </source>
</evidence>
<evidence type="ECO:0000256" key="1">
    <source>
        <dbReference type="ARBA" id="ARBA00010139"/>
    </source>
</evidence>
<dbReference type="AlphaFoldDB" id="A0AAW0DIZ9"/>
<keyword evidence="3" id="KW-1185">Reference proteome</keyword>
<dbReference type="SUPFAM" id="SSF51905">
    <property type="entry name" value="FAD/NAD(P)-binding domain"/>
    <property type="match status" value="3"/>
</dbReference>
<comment type="similarity">
    <text evidence="1">Belongs to the FAD-binding monooxygenase family.</text>
</comment>
<dbReference type="InterPro" id="IPR036188">
    <property type="entry name" value="FAD/NAD-bd_sf"/>
</dbReference>
<reference evidence="2 3" key="1">
    <citation type="journal article" date="2024" name="J Genomics">
        <title>Draft genome sequencing and assembly of Favolaschia claudopus CIRM-BRFM 2984 isolated from oak limbs.</title>
        <authorList>
            <person name="Navarro D."/>
            <person name="Drula E."/>
            <person name="Chaduli D."/>
            <person name="Cazenave R."/>
            <person name="Ahrendt S."/>
            <person name="Wang J."/>
            <person name="Lipzen A."/>
            <person name="Daum C."/>
            <person name="Barry K."/>
            <person name="Grigoriev I.V."/>
            <person name="Favel A."/>
            <person name="Rosso M.N."/>
            <person name="Martin F."/>
        </authorList>
    </citation>
    <scope>NUCLEOTIDE SEQUENCE [LARGE SCALE GENOMIC DNA]</scope>
    <source>
        <strain evidence="2 3">CIRM-BRFM 2984</strain>
    </source>
</reference>
<sequence length="584" mass="65836">MSSFRKWWGSRRVSPSPPLQETYTLGDFSIDDYRPIKVICIGAGFSGILCAIRLRQKVPNIDLKIYEKADGIGGTWRANKYPGAACDVPAPAYQFSFEAESQWSELFATGPEILANMERVVDKHKIRQYFHFQHELTHAKWDQGSGKWTVRIRHDGSEFEESCDVLLLCIGSLSRWHWPDIDGLKDFGGTLVHSAQWNVGDSAWEDGVKDWGDKTVGIIGNGSSGIQIAAAVHPKVKRMVNYARAKTWISPSFGTSATVTQLGREMPEGDRSFTDAEREKLSDPAVFKEFRHAIEQEMNSFHSLIIRDSELQKLFKETFIASMTKETASKPSLLEKILPQWSVFCRRLTPCAGYLKALCADNTTYETTPIKRVTPTGIELADGRHDSLDVLVCATGFDVSYHYPFDVVGRNGLTLNQRWSPYAEAYMSLAVDGFPNMFLVYGPGSGLNTATILVLLENQVQYVAKAVKKIQRERLRSMEAKKEATADWTEHRKAYFPKTVYMDECNSWYKAADGTVVGLWPGSALHAIRALAEPRWEDYEYERIDKTSNRLHWLGSGETVNERTGTGDLAWYLNSPDVPPIPED</sequence>
<dbReference type="InterPro" id="IPR051209">
    <property type="entry name" value="FAD-bind_Monooxygenase_sf"/>
</dbReference>
<name>A0AAW0DIZ9_9AGAR</name>
<dbReference type="PANTHER" id="PTHR42877:SF7">
    <property type="entry name" value="FLAVIN-BINDING MONOOXYGENASE-RELATED"/>
    <property type="match status" value="1"/>
</dbReference>
<accession>A0AAW0DIZ9</accession>
<dbReference type="PANTHER" id="PTHR42877">
    <property type="entry name" value="L-ORNITHINE N(5)-MONOOXYGENASE-RELATED"/>
    <property type="match status" value="1"/>
</dbReference>